<dbReference type="InterPro" id="IPR001827">
    <property type="entry name" value="Homeobox_Antennapedia_CS"/>
</dbReference>
<feature type="compositionally biased region" description="Polar residues" evidence="6">
    <location>
        <begin position="1"/>
        <end position="12"/>
    </location>
</feature>
<dbReference type="EMBL" id="ABJB010192202">
    <property type="status" value="NOT_ANNOTATED_CDS"/>
    <property type="molecule type" value="Genomic_DNA"/>
</dbReference>
<evidence type="ECO:0000256" key="6">
    <source>
        <dbReference type="SAM" id="MobiDB-lite"/>
    </source>
</evidence>
<evidence type="ECO:0000313" key="7">
    <source>
        <dbReference type="EnsemblMetazoa" id="ISCW021079-PA"/>
    </source>
</evidence>
<accession>A0A1S4LYC1</accession>
<feature type="compositionally biased region" description="Pro residues" evidence="6">
    <location>
        <begin position="97"/>
        <end position="112"/>
    </location>
</feature>
<comment type="subcellular location">
    <subcellularLocation>
        <location evidence="1">Nucleus</location>
    </subcellularLocation>
</comment>
<feature type="region of interest" description="Disordered" evidence="6">
    <location>
        <begin position="63"/>
        <end position="134"/>
    </location>
</feature>
<evidence type="ECO:0000256" key="5">
    <source>
        <dbReference type="ARBA" id="ARBA00023242"/>
    </source>
</evidence>
<name>A0A1S4LYC1_IXOSC</name>
<reference evidence="7" key="2">
    <citation type="submission" date="2020-05" db="UniProtKB">
        <authorList>
            <consortium name="EnsemblMetazoa"/>
        </authorList>
    </citation>
    <scope>IDENTIFICATION</scope>
    <source>
        <strain evidence="7">wikel</strain>
    </source>
</reference>
<dbReference type="PANTHER" id="PTHR45771">
    <property type="entry name" value="HOMEOTIC PROTEIN DEFORMED"/>
    <property type="match status" value="1"/>
</dbReference>
<dbReference type="GO" id="GO:0003677">
    <property type="term" value="F:DNA binding"/>
    <property type="evidence" value="ECO:0007669"/>
    <property type="project" value="UniProtKB-KW"/>
</dbReference>
<keyword evidence="3" id="KW-0238">DNA-binding</keyword>
<sequence>MTMSSFLMNSPSYVDPKFPPSEEYSQGNYIPSHGAGDYYGAPAHHHPAAHPYAFGGAAAPPYGAENGGYALEHAGAGSHSPPYVGGPQPTVPLQRSPSPPPASAPMPRPSPQSPHVGPMHSPGGAVPASDCSQTGQPVIYPWMKKAHVNA</sequence>
<dbReference type="PANTHER" id="PTHR45771:SF6">
    <property type="entry name" value="HOMEOTIC PROTEIN SEX COMBS REDUCED"/>
    <property type="match status" value="1"/>
</dbReference>
<protein>
    <submittedName>
        <fullName evidence="7">Homeobox protein Hox-B4, putative</fullName>
    </submittedName>
</protein>
<dbReference type="GO" id="GO:0003700">
    <property type="term" value="F:DNA-binding transcription factor activity"/>
    <property type="evidence" value="ECO:0007669"/>
    <property type="project" value="InterPro"/>
</dbReference>
<dbReference type="InParanoid" id="A0A1S4LYC1"/>
<evidence type="ECO:0000256" key="1">
    <source>
        <dbReference type="ARBA" id="ARBA00004123"/>
    </source>
</evidence>
<dbReference type="InterPro" id="IPR050609">
    <property type="entry name" value="Antp_homeobox_Deformed_sf"/>
</dbReference>
<keyword evidence="2" id="KW-0217">Developmental protein</keyword>
<evidence type="ECO:0000256" key="2">
    <source>
        <dbReference type="ARBA" id="ARBA00022473"/>
    </source>
</evidence>
<dbReference type="VEuPathDB" id="VectorBase:ISCP_034615"/>
<dbReference type="EnsemblMetazoa" id="ISCW021079-RA">
    <property type="protein sequence ID" value="ISCW021079-PA"/>
    <property type="gene ID" value="ISCW021079"/>
</dbReference>
<dbReference type="AlphaFoldDB" id="A0A1S4LYC1"/>
<dbReference type="Proteomes" id="UP000001555">
    <property type="component" value="Unassembled WGS sequence"/>
</dbReference>
<dbReference type="GO" id="GO:0005634">
    <property type="term" value="C:nucleus"/>
    <property type="evidence" value="ECO:0007669"/>
    <property type="project" value="UniProtKB-SubCell"/>
</dbReference>
<organism evidence="7 8">
    <name type="scientific">Ixodes scapularis</name>
    <name type="common">Black-legged tick</name>
    <name type="synonym">Deer tick</name>
    <dbReference type="NCBI Taxonomy" id="6945"/>
    <lineage>
        <taxon>Eukaryota</taxon>
        <taxon>Metazoa</taxon>
        <taxon>Ecdysozoa</taxon>
        <taxon>Arthropoda</taxon>
        <taxon>Chelicerata</taxon>
        <taxon>Arachnida</taxon>
        <taxon>Acari</taxon>
        <taxon>Parasitiformes</taxon>
        <taxon>Ixodida</taxon>
        <taxon>Ixodoidea</taxon>
        <taxon>Ixodidae</taxon>
        <taxon>Ixodinae</taxon>
        <taxon>Ixodes</taxon>
    </lineage>
</organism>
<keyword evidence="4" id="KW-0371">Homeobox</keyword>
<dbReference type="VEuPathDB" id="VectorBase:ISCI021079"/>
<dbReference type="VEuPathDB" id="VectorBase:ISCW021079"/>
<dbReference type="PROSITE" id="PS00032">
    <property type="entry name" value="ANTENNAPEDIA"/>
    <property type="match status" value="1"/>
</dbReference>
<evidence type="ECO:0000256" key="4">
    <source>
        <dbReference type="ARBA" id="ARBA00023155"/>
    </source>
</evidence>
<reference evidence="8" key="1">
    <citation type="submission" date="2008-03" db="EMBL/GenBank/DDBJ databases">
        <title>Annotation of Ixodes scapularis.</title>
        <authorList>
            <consortium name="Ixodes scapularis Genome Project Consortium"/>
            <person name="Caler E."/>
            <person name="Hannick L.I."/>
            <person name="Bidwell S."/>
            <person name="Joardar V."/>
            <person name="Thiagarajan M."/>
            <person name="Amedeo P."/>
            <person name="Galinsky K.J."/>
            <person name="Schobel S."/>
            <person name="Inman J."/>
            <person name="Hostetler J."/>
            <person name="Miller J."/>
            <person name="Hammond M."/>
            <person name="Megy K."/>
            <person name="Lawson D."/>
            <person name="Kodira C."/>
            <person name="Sutton G."/>
            <person name="Meyer J."/>
            <person name="Hill C.A."/>
            <person name="Birren B."/>
            <person name="Nene V."/>
            <person name="Collins F."/>
            <person name="Alarcon-Chaidez F."/>
            <person name="Wikel S."/>
            <person name="Strausberg R."/>
        </authorList>
    </citation>
    <scope>NUCLEOTIDE SEQUENCE [LARGE SCALE GENOMIC DNA]</scope>
    <source>
        <strain evidence="8">Wikel</strain>
    </source>
</reference>
<keyword evidence="8" id="KW-1185">Reference proteome</keyword>
<evidence type="ECO:0000256" key="3">
    <source>
        <dbReference type="ARBA" id="ARBA00023125"/>
    </source>
</evidence>
<evidence type="ECO:0000313" key="8">
    <source>
        <dbReference type="Proteomes" id="UP000001555"/>
    </source>
</evidence>
<keyword evidence="5" id="KW-0539">Nucleus</keyword>
<dbReference type="OrthoDB" id="6159439at2759"/>
<proteinExistence type="predicted"/>
<feature type="region of interest" description="Disordered" evidence="6">
    <location>
        <begin position="1"/>
        <end position="42"/>
    </location>
</feature>